<accession>A0A345E4V5</accession>
<dbReference type="KEGG" id="haj:DU500_12790"/>
<reference evidence="1 2" key="1">
    <citation type="submission" date="2018-07" db="EMBL/GenBank/DDBJ databases">
        <title>Genome sequences of Haloplanus sp. CBA1113.</title>
        <authorList>
            <person name="Kim Y.B."/>
            <person name="Roh S.W."/>
        </authorList>
    </citation>
    <scope>NUCLEOTIDE SEQUENCE [LARGE SCALE GENOMIC DNA]</scope>
    <source>
        <strain evidence="1 2">CBA1113</strain>
    </source>
</reference>
<proteinExistence type="predicted"/>
<name>A0A345E4V5_9EURY</name>
<protein>
    <submittedName>
        <fullName evidence="1">Uncharacterized protein</fullName>
    </submittedName>
</protein>
<keyword evidence="2" id="KW-1185">Reference proteome</keyword>
<dbReference type="Proteomes" id="UP000253273">
    <property type="component" value="Chromosome"/>
</dbReference>
<gene>
    <name evidence="1" type="ORF">DU500_12790</name>
</gene>
<sequence>MYSALRFKFVELSVCPCLCYWEFLGNFGSFEHSLITFSDHVQNPLLGKRLIVLFSFTLKSVE</sequence>
<evidence type="ECO:0000313" key="2">
    <source>
        <dbReference type="Proteomes" id="UP000253273"/>
    </source>
</evidence>
<dbReference type="AlphaFoldDB" id="A0A345E4V5"/>
<organism evidence="1 2">
    <name type="scientific">Haloplanus rubicundus</name>
    <dbReference type="NCBI Taxonomy" id="1547898"/>
    <lineage>
        <taxon>Archaea</taxon>
        <taxon>Methanobacteriati</taxon>
        <taxon>Methanobacteriota</taxon>
        <taxon>Stenosarchaea group</taxon>
        <taxon>Halobacteria</taxon>
        <taxon>Halobacteriales</taxon>
        <taxon>Haloferacaceae</taxon>
        <taxon>Haloplanus</taxon>
    </lineage>
</organism>
<dbReference type="EMBL" id="CP031150">
    <property type="protein sequence ID" value="AXG07227.1"/>
    <property type="molecule type" value="Genomic_DNA"/>
</dbReference>
<evidence type="ECO:0000313" key="1">
    <source>
        <dbReference type="EMBL" id="AXG07227.1"/>
    </source>
</evidence>